<dbReference type="Gene3D" id="2.70.70.10">
    <property type="entry name" value="Glucose Permease (Domain IIA)"/>
    <property type="match status" value="1"/>
</dbReference>
<proteinExistence type="predicted"/>
<evidence type="ECO:0000256" key="4">
    <source>
        <dbReference type="ARBA" id="ARBA00022723"/>
    </source>
</evidence>
<feature type="domain" description="M23ase beta-sheet core" evidence="9">
    <location>
        <begin position="307"/>
        <end position="401"/>
    </location>
</feature>
<keyword evidence="3" id="KW-0645">Protease</keyword>
<dbReference type="GO" id="GO:0006508">
    <property type="term" value="P:proteolysis"/>
    <property type="evidence" value="ECO:0007669"/>
    <property type="project" value="UniProtKB-KW"/>
</dbReference>
<comment type="subcellular location">
    <subcellularLocation>
        <location evidence="2">Cell envelope</location>
    </subcellularLocation>
</comment>
<dbReference type="Pfam" id="PF01551">
    <property type="entry name" value="Peptidase_M23"/>
    <property type="match status" value="1"/>
</dbReference>
<keyword evidence="5" id="KW-0378">Hydrolase</keyword>
<reference evidence="11" key="1">
    <citation type="submission" date="2022-02" db="EMBL/GenBank/DDBJ databases">
        <title>Vibrio sp. nov, a new bacterium isolated from seawater.</title>
        <authorList>
            <person name="Yuan Y."/>
        </authorList>
    </citation>
    <scope>NUCLEOTIDE SEQUENCE</scope>
    <source>
        <strain evidence="11">ZSDZ65</strain>
    </source>
</reference>
<evidence type="ECO:0000256" key="8">
    <source>
        <dbReference type="ARBA" id="ARBA00060568"/>
    </source>
</evidence>
<keyword evidence="7" id="KW-0482">Metalloprotease</keyword>
<keyword evidence="6" id="KW-0862">Zinc</keyword>
<evidence type="ECO:0000256" key="5">
    <source>
        <dbReference type="ARBA" id="ARBA00022801"/>
    </source>
</evidence>
<dbReference type="FunFam" id="2.70.70.10:FF:000002">
    <property type="entry name" value="Murein DD-endopeptidase MepM"/>
    <property type="match status" value="1"/>
</dbReference>
<keyword evidence="12" id="KW-1185">Reference proteome</keyword>
<comment type="cofactor">
    <cofactor evidence="1">
        <name>Zn(2+)</name>
        <dbReference type="ChEBI" id="CHEBI:29105"/>
    </cofactor>
</comment>
<comment type="pathway">
    <text evidence="8">Cell wall degradation; peptidoglycan degradation.</text>
</comment>
<dbReference type="Pfam" id="PF19425">
    <property type="entry name" value="Csd3_N2"/>
    <property type="match status" value="1"/>
</dbReference>
<accession>A0A9X3CL42</accession>
<evidence type="ECO:0000313" key="12">
    <source>
        <dbReference type="Proteomes" id="UP001155587"/>
    </source>
</evidence>
<sequence>MLYRPFHLAISLICFTVILVGMTLTSGRSFIADAFSLATYPQNDDYTVKITPFDTKLLLDSDLESVSELNMANVERIHYRIQSGDSLSTIFETLALPLATIPELLSADISDLKLDNLVPKKRLEFVVDRSTSQLIALTYHHSLVERSVYSRISNDEEPNQTLFHYDFIEEQGQWKPRMYIGEIVGSFSVSANKQGLSSRQIATISRVMAEKINFSRDLRRGDKFEVLVNEQYLGSYSTGNSEIQGVRFYIGKDVVSAFLARDGRFYDRDGNSLEQAFNRYPVAKEYRRITSPFNRDRKHPVTGRVSPHNGTDFATPVGAPIYSTGDGKVLALRKHPYAGKYLVIEHNSIYTTRYLHLSRFLVKKGDVVKRGQKIALSGDTGRLTGPHLHFEVLVRNRPVDPMRVDLPLAQSLADKEQDSFSMLIATFDDVSSQQWQRRGDDLAARHAS</sequence>
<dbReference type="InterPro" id="IPR011055">
    <property type="entry name" value="Dup_hybrid_motif"/>
</dbReference>
<dbReference type="PANTHER" id="PTHR21666:SF292">
    <property type="entry name" value="MUREIN DD-ENDOPEPTIDASE MEPM"/>
    <property type="match status" value="1"/>
</dbReference>
<evidence type="ECO:0000313" key="11">
    <source>
        <dbReference type="EMBL" id="MCW8345378.1"/>
    </source>
</evidence>
<dbReference type="InterPro" id="IPR050570">
    <property type="entry name" value="Cell_wall_metabolism_enzyme"/>
</dbReference>
<keyword evidence="4" id="KW-0479">Metal-binding</keyword>
<dbReference type="GO" id="GO:0046872">
    <property type="term" value="F:metal ion binding"/>
    <property type="evidence" value="ECO:0007669"/>
    <property type="project" value="UniProtKB-KW"/>
</dbReference>
<evidence type="ECO:0000259" key="10">
    <source>
        <dbReference type="Pfam" id="PF19425"/>
    </source>
</evidence>
<dbReference type="Gene3D" id="3.10.450.350">
    <property type="match status" value="2"/>
</dbReference>
<name>A0A9X3CL42_9VIBR</name>
<organism evidence="11 12">
    <name type="scientific">Vibrio qingdaonensis</name>
    <dbReference type="NCBI Taxonomy" id="2829491"/>
    <lineage>
        <taxon>Bacteria</taxon>
        <taxon>Pseudomonadati</taxon>
        <taxon>Pseudomonadota</taxon>
        <taxon>Gammaproteobacteria</taxon>
        <taxon>Vibrionales</taxon>
        <taxon>Vibrionaceae</taxon>
        <taxon>Vibrio</taxon>
    </lineage>
</organism>
<protein>
    <submittedName>
        <fullName evidence="11">Peptidoglycan DD-metalloendopeptidase family protein</fullName>
    </submittedName>
</protein>
<evidence type="ECO:0000256" key="1">
    <source>
        <dbReference type="ARBA" id="ARBA00001947"/>
    </source>
</evidence>
<comment type="caution">
    <text evidence="11">The sequence shown here is derived from an EMBL/GenBank/DDBJ whole genome shotgun (WGS) entry which is preliminary data.</text>
</comment>
<dbReference type="PANTHER" id="PTHR21666">
    <property type="entry name" value="PEPTIDASE-RELATED"/>
    <property type="match status" value="1"/>
</dbReference>
<dbReference type="AlphaFoldDB" id="A0A9X3CL42"/>
<gene>
    <name evidence="11" type="ORF">MD535_04945</name>
</gene>
<evidence type="ECO:0000259" key="9">
    <source>
        <dbReference type="Pfam" id="PF01551"/>
    </source>
</evidence>
<dbReference type="InterPro" id="IPR016047">
    <property type="entry name" value="M23ase_b-sheet_dom"/>
</dbReference>
<evidence type="ECO:0000256" key="7">
    <source>
        <dbReference type="ARBA" id="ARBA00023049"/>
    </source>
</evidence>
<evidence type="ECO:0000256" key="3">
    <source>
        <dbReference type="ARBA" id="ARBA00022670"/>
    </source>
</evidence>
<dbReference type="InterPro" id="IPR045834">
    <property type="entry name" value="Csd3_N2"/>
</dbReference>
<dbReference type="SUPFAM" id="SSF51261">
    <property type="entry name" value="Duplicated hybrid motif"/>
    <property type="match status" value="1"/>
</dbReference>
<feature type="domain" description="Csd3-like second N-terminal" evidence="10">
    <location>
        <begin position="171"/>
        <end position="294"/>
    </location>
</feature>
<dbReference type="GO" id="GO:0004222">
    <property type="term" value="F:metalloendopeptidase activity"/>
    <property type="evidence" value="ECO:0007669"/>
    <property type="project" value="TreeGrafter"/>
</dbReference>
<dbReference type="EMBL" id="JAKRRY010000004">
    <property type="protein sequence ID" value="MCW8345378.1"/>
    <property type="molecule type" value="Genomic_DNA"/>
</dbReference>
<evidence type="ECO:0000256" key="6">
    <source>
        <dbReference type="ARBA" id="ARBA00022833"/>
    </source>
</evidence>
<evidence type="ECO:0000256" key="2">
    <source>
        <dbReference type="ARBA" id="ARBA00004196"/>
    </source>
</evidence>
<dbReference type="GO" id="GO:0030313">
    <property type="term" value="C:cell envelope"/>
    <property type="evidence" value="ECO:0007669"/>
    <property type="project" value="UniProtKB-SubCell"/>
</dbReference>
<dbReference type="Proteomes" id="UP001155587">
    <property type="component" value="Unassembled WGS sequence"/>
</dbReference>
<dbReference type="CDD" id="cd12797">
    <property type="entry name" value="M23_peptidase"/>
    <property type="match status" value="1"/>
</dbReference>